<dbReference type="GO" id="GO:0006779">
    <property type="term" value="P:porphyrin-containing compound biosynthetic process"/>
    <property type="evidence" value="ECO:0007669"/>
    <property type="project" value="UniProtKB-KW"/>
</dbReference>
<dbReference type="InterPro" id="IPR011990">
    <property type="entry name" value="TPR-like_helical_dom_sf"/>
</dbReference>
<protein>
    <submittedName>
        <fullName evidence="14">HemY protein</fullName>
    </submittedName>
    <submittedName>
        <fullName evidence="13">Protoporphyrinogen oxidase</fullName>
    </submittedName>
</protein>
<evidence type="ECO:0000256" key="9">
    <source>
        <dbReference type="ARBA" id="ARBA00023244"/>
    </source>
</evidence>
<evidence type="ECO:0000256" key="10">
    <source>
        <dbReference type="PROSITE-ProRule" id="PRU00339"/>
    </source>
</evidence>
<comment type="subcellular location">
    <subcellularLocation>
        <location evidence="2">Cell inner membrane</location>
        <topology evidence="2">Multi-pass membrane protein</topology>
    </subcellularLocation>
</comment>
<gene>
    <name evidence="13" type="primary">hemY</name>
    <name evidence="13" type="ORF">Lfee_2763</name>
    <name evidence="14" type="ORF">NCTC12022_02431</name>
</gene>
<keyword evidence="7 11" id="KW-1133">Transmembrane helix</keyword>
<keyword evidence="5" id="KW-0997">Cell inner membrane</keyword>
<comment type="function">
    <text evidence="1">Involved in a late step of protoheme IX synthesis.</text>
</comment>
<name>A0A0W0THT1_9GAMM</name>
<keyword evidence="4" id="KW-1003">Cell membrane</keyword>
<feature type="repeat" description="TPR" evidence="10">
    <location>
        <begin position="326"/>
        <end position="359"/>
    </location>
</feature>
<dbReference type="GO" id="GO:0005886">
    <property type="term" value="C:plasma membrane"/>
    <property type="evidence" value="ECO:0007669"/>
    <property type="project" value="UniProtKB-SubCell"/>
</dbReference>
<evidence type="ECO:0000256" key="3">
    <source>
        <dbReference type="ARBA" id="ARBA00004744"/>
    </source>
</evidence>
<evidence type="ECO:0000256" key="5">
    <source>
        <dbReference type="ARBA" id="ARBA00022519"/>
    </source>
</evidence>
<dbReference type="PROSITE" id="PS50005">
    <property type="entry name" value="TPR"/>
    <property type="match status" value="1"/>
</dbReference>
<keyword evidence="9" id="KW-0627">Porphyrin biosynthesis</keyword>
<evidence type="ECO:0000313" key="13">
    <source>
        <dbReference type="EMBL" id="KTC95099.1"/>
    </source>
</evidence>
<evidence type="ECO:0000313" key="16">
    <source>
        <dbReference type="Proteomes" id="UP000251942"/>
    </source>
</evidence>
<dbReference type="SMART" id="SM00028">
    <property type="entry name" value="TPR"/>
    <property type="match status" value="3"/>
</dbReference>
<evidence type="ECO:0000256" key="11">
    <source>
        <dbReference type="SAM" id="Phobius"/>
    </source>
</evidence>
<comment type="pathway">
    <text evidence="3">Porphyrin-containing compound metabolism; protoheme biosynthesis.</text>
</comment>
<dbReference type="EMBL" id="LNYB01000085">
    <property type="protein sequence ID" value="KTC95099.1"/>
    <property type="molecule type" value="Genomic_DNA"/>
</dbReference>
<dbReference type="Proteomes" id="UP000251942">
    <property type="component" value="Unassembled WGS sequence"/>
</dbReference>
<dbReference type="STRING" id="453.Lfee_2763"/>
<dbReference type="AlphaFoldDB" id="A0A0W0THT1"/>
<keyword evidence="6 11" id="KW-0812">Transmembrane</keyword>
<dbReference type="EMBL" id="UASS01000022">
    <property type="protein sequence ID" value="SPX61683.1"/>
    <property type="molecule type" value="Genomic_DNA"/>
</dbReference>
<dbReference type="PATRIC" id="fig|453.4.peg.3024"/>
<evidence type="ECO:0000313" key="15">
    <source>
        <dbReference type="Proteomes" id="UP000054698"/>
    </source>
</evidence>
<evidence type="ECO:0000256" key="2">
    <source>
        <dbReference type="ARBA" id="ARBA00004429"/>
    </source>
</evidence>
<dbReference type="GO" id="GO:0042168">
    <property type="term" value="P:heme metabolic process"/>
    <property type="evidence" value="ECO:0007669"/>
    <property type="project" value="InterPro"/>
</dbReference>
<evidence type="ECO:0000313" key="14">
    <source>
        <dbReference type="EMBL" id="SPX61683.1"/>
    </source>
</evidence>
<evidence type="ECO:0000256" key="8">
    <source>
        <dbReference type="ARBA" id="ARBA00023136"/>
    </source>
</evidence>
<dbReference type="InterPro" id="IPR019734">
    <property type="entry name" value="TPR_rpt"/>
</dbReference>
<dbReference type="Proteomes" id="UP000054698">
    <property type="component" value="Unassembled WGS sequence"/>
</dbReference>
<feature type="transmembrane region" description="Helical" evidence="11">
    <location>
        <begin position="41"/>
        <end position="63"/>
    </location>
</feature>
<evidence type="ECO:0000256" key="7">
    <source>
        <dbReference type="ARBA" id="ARBA00022989"/>
    </source>
</evidence>
<evidence type="ECO:0000256" key="6">
    <source>
        <dbReference type="ARBA" id="ARBA00022692"/>
    </source>
</evidence>
<keyword evidence="15" id="KW-1185">Reference proteome</keyword>
<organism evidence="13 15">
    <name type="scientific">Legionella feeleii</name>
    <dbReference type="NCBI Taxonomy" id="453"/>
    <lineage>
        <taxon>Bacteria</taxon>
        <taxon>Pseudomonadati</taxon>
        <taxon>Pseudomonadota</taxon>
        <taxon>Gammaproteobacteria</taxon>
        <taxon>Legionellales</taxon>
        <taxon>Legionellaceae</taxon>
        <taxon>Legionella</taxon>
    </lineage>
</organism>
<dbReference type="Gene3D" id="1.25.40.10">
    <property type="entry name" value="Tetratricopeptide repeat domain"/>
    <property type="match status" value="2"/>
</dbReference>
<evidence type="ECO:0000256" key="1">
    <source>
        <dbReference type="ARBA" id="ARBA00002962"/>
    </source>
</evidence>
<reference evidence="14 16" key="2">
    <citation type="submission" date="2018-06" db="EMBL/GenBank/DDBJ databases">
        <authorList>
            <consortium name="Pathogen Informatics"/>
            <person name="Doyle S."/>
        </authorList>
    </citation>
    <scope>NUCLEOTIDE SEQUENCE [LARGE SCALE GENOMIC DNA]</scope>
    <source>
        <strain evidence="14 16">NCTC12022</strain>
    </source>
</reference>
<dbReference type="SUPFAM" id="SSF48452">
    <property type="entry name" value="TPR-like"/>
    <property type="match status" value="1"/>
</dbReference>
<sequence length="403" mass="45649">MIRVLMIFLLLLASVYLGIQLSRDPGYLLVAINHWTVETTLLVAILALIISFVLFHAILLVMAKLGKGPAAFRHWQTKRRVQKARAKTRQGLIEFSEGYWAQAKNHLIKALPDTDSPLLNYLTAARAAQEMGDNQLRDDYLREAQQSMPEAKIAVELTQAQLQLANKQWEQALATLRHLQDMAPHHPYVLKLLMHLYQEVKDWPQLIALLPELKKNQVITGQAFEILRKQTYLQSISELAKYSQVEALTKMIASLPKALANDPVLMAEYCQFLLTQNDQMQAESILRRCLRKEYHEELISLYGQVKGDDQQLAFAESLLKKAPHSAALYLCLGRLSLNSHLWGKAKNYFEKSLELSPTAEAYAELGKLLEKLNDQSGACSSYRQGLALAINRKTDGELVTRTS</sequence>
<keyword evidence="10" id="KW-0802">TPR repeat</keyword>
<feature type="domain" description="HemY N-terminal" evidence="12">
    <location>
        <begin position="26"/>
        <end position="132"/>
    </location>
</feature>
<dbReference type="NCBIfam" id="TIGR00540">
    <property type="entry name" value="TPR_hemY_coli"/>
    <property type="match status" value="1"/>
</dbReference>
<evidence type="ECO:0000259" key="12">
    <source>
        <dbReference type="Pfam" id="PF07219"/>
    </source>
</evidence>
<reference evidence="13 15" key="1">
    <citation type="submission" date="2015-11" db="EMBL/GenBank/DDBJ databases">
        <title>Genomic analysis of 38 Legionella species identifies large and diverse effector repertoires.</title>
        <authorList>
            <person name="Burstein D."/>
            <person name="Amaro F."/>
            <person name="Zusman T."/>
            <person name="Lifshitz Z."/>
            <person name="Cohen O."/>
            <person name="Gilbert J.A."/>
            <person name="Pupko T."/>
            <person name="Shuman H.A."/>
            <person name="Segal G."/>
        </authorList>
    </citation>
    <scope>NUCLEOTIDE SEQUENCE [LARGE SCALE GENOMIC DNA]</scope>
    <source>
        <strain evidence="13 15">WO-44C</strain>
    </source>
</reference>
<dbReference type="RefSeq" id="WP_058447584.1">
    <property type="nucleotide sequence ID" value="NZ_CAAAHT010000006.1"/>
</dbReference>
<dbReference type="UniPathway" id="UPA00252"/>
<proteinExistence type="predicted"/>
<dbReference type="InterPro" id="IPR010817">
    <property type="entry name" value="HemY_N"/>
</dbReference>
<dbReference type="OrthoDB" id="7053339at2"/>
<dbReference type="Pfam" id="PF07219">
    <property type="entry name" value="HemY_N"/>
    <property type="match status" value="1"/>
</dbReference>
<accession>A0A0W0THT1</accession>
<evidence type="ECO:0000256" key="4">
    <source>
        <dbReference type="ARBA" id="ARBA00022475"/>
    </source>
</evidence>
<dbReference type="InterPro" id="IPR005254">
    <property type="entry name" value="Heme_biosyn_assoc_TPR_pro"/>
</dbReference>
<keyword evidence="8 11" id="KW-0472">Membrane</keyword>